<accession>A0A7J6UUL4</accession>
<dbReference type="PANTHER" id="PTHR13806">
    <property type="entry name" value="FLOTILLIN-RELATED"/>
    <property type="match status" value="1"/>
</dbReference>
<comment type="caution">
    <text evidence="3">The sequence shown here is derived from an EMBL/GenBank/DDBJ whole genome shotgun (WGS) entry which is preliminary data.</text>
</comment>
<keyword evidence="4" id="KW-1185">Reference proteome</keyword>
<keyword evidence="2" id="KW-1133">Transmembrane helix</keyword>
<organism evidence="3 4">
    <name type="scientific">Thalictrum thalictroides</name>
    <name type="common">Rue-anemone</name>
    <name type="synonym">Anemone thalictroides</name>
    <dbReference type="NCBI Taxonomy" id="46969"/>
    <lineage>
        <taxon>Eukaryota</taxon>
        <taxon>Viridiplantae</taxon>
        <taxon>Streptophyta</taxon>
        <taxon>Embryophyta</taxon>
        <taxon>Tracheophyta</taxon>
        <taxon>Spermatophyta</taxon>
        <taxon>Magnoliopsida</taxon>
        <taxon>Ranunculales</taxon>
        <taxon>Ranunculaceae</taxon>
        <taxon>Thalictroideae</taxon>
        <taxon>Thalictrum</taxon>
    </lineage>
</organism>
<comment type="subcellular location">
    <subcellularLocation>
        <location evidence="1">Cell membrane</location>
        <topology evidence="1">Lipid-anchor</topology>
    </subcellularLocation>
    <subcellularLocation>
        <location evidence="1">Membrane</location>
        <location evidence="1">Caveola</location>
    </subcellularLocation>
</comment>
<sequence>MLSGESFISNIDAKSFSMDETEFEENMDSARTLLSGLATNPEGEGTPSDIENDGYGYVSMTESRKTKLQLTDIETGDAVSVLFSIDIQHEKNNFIISLCLILGSLIISSMLSLFQSYFSMSYFRIKLVTILTSVSVAVSVETLFPIKLYPSVKDLTSETTKLLEVDQVQEANAELYRKQNAGEVVLLEEEKTTDAQKMNAEATLFARNYVVMRDYLTINNGVYQEIAKTNAGDVAGLKPNINVWTNGEHISEGSGDSSNLAIKGIGGVYRMLPPLLKIVQEQRDELMSGSIVLKLPIYLSNLFMMSCNILKP</sequence>
<name>A0A7J6UUL4_THATH</name>
<gene>
    <name evidence="3" type="ORF">FRX31_034474</name>
</gene>
<dbReference type="InterPro" id="IPR027705">
    <property type="entry name" value="Flotillin_fam"/>
</dbReference>
<dbReference type="GO" id="GO:0005901">
    <property type="term" value="C:caveola"/>
    <property type="evidence" value="ECO:0007669"/>
    <property type="project" value="UniProtKB-SubCell"/>
</dbReference>
<evidence type="ECO:0000313" key="3">
    <source>
        <dbReference type="EMBL" id="KAF5175940.1"/>
    </source>
</evidence>
<keyword evidence="2" id="KW-0812">Transmembrane</keyword>
<evidence type="ECO:0000256" key="1">
    <source>
        <dbReference type="RuleBase" id="RU366054"/>
    </source>
</evidence>
<proteinExistence type="inferred from homology"/>
<evidence type="ECO:0000256" key="2">
    <source>
        <dbReference type="SAM" id="Phobius"/>
    </source>
</evidence>
<comment type="similarity">
    <text evidence="1">Belongs to the band 7/mec-2 family. Flotillin subfamily.</text>
</comment>
<dbReference type="AlphaFoldDB" id="A0A7J6UUL4"/>
<reference evidence="3 4" key="1">
    <citation type="submission" date="2020-06" db="EMBL/GenBank/DDBJ databases">
        <title>Transcriptomic and genomic resources for Thalictrum thalictroides and T. hernandezii: Facilitating candidate gene discovery in an emerging model plant lineage.</title>
        <authorList>
            <person name="Arias T."/>
            <person name="Riano-Pachon D.M."/>
            <person name="Di Stilio V.S."/>
        </authorList>
    </citation>
    <scope>NUCLEOTIDE SEQUENCE [LARGE SCALE GENOMIC DNA]</scope>
    <source>
        <strain evidence="4">cv. WT478/WT964</strain>
        <tissue evidence="3">Leaves</tissue>
    </source>
</reference>
<keyword evidence="1 2" id="KW-0472">Membrane</keyword>
<dbReference type="OrthoDB" id="6080404at2759"/>
<dbReference type="PANTHER" id="PTHR13806:SF31">
    <property type="entry name" value="FLOTILLIN-LIKE PROTEIN 1-RELATED"/>
    <property type="match status" value="1"/>
</dbReference>
<evidence type="ECO:0000313" key="4">
    <source>
        <dbReference type="Proteomes" id="UP000554482"/>
    </source>
</evidence>
<feature type="transmembrane region" description="Helical" evidence="2">
    <location>
        <begin position="94"/>
        <end position="117"/>
    </location>
</feature>
<protein>
    <recommendedName>
        <fullName evidence="1">Flotillin-like</fullName>
    </recommendedName>
</protein>
<dbReference type="EMBL" id="JABWDY010043429">
    <property type="protein sequence ID" value="KAF5175940.1"/>
    <property type="molecule type" value="Genomic_DNA"/>
</dbReference>
<dbReference type="Proteomes" id="UP000554482">
    <property type="component" value="Unassembled WGS sequence"/>
</dbReference>
<keyword evidence="1" id="KW-1003">Cell membrane</keyword>